<gene>
    <name evidence="1" type="ORF">SAMN02745130_03535</name>
</gene>
<proteinExistence type="predicted"/>
<keyword evidence="2" id="KW-1185">Reference proteome</keyword>
<sequence>MIDGDNYIIGFSLSNTIESLQFRTFFEGVLGGDWIPALLPIGSTDNTSVFTILSKKPQWICPVYCIGEGDGELELIANSLNELIRLRIALLENDNDCSIDELYRKYTPDAYLNNIEQQGVYSKNGVRNIYRIDDRQSLPKEWFE</sequence>
<reference evidence="1 2" key="1">
    <citation type="submission" date="2017-02" db="EMBL/GenBank/DDBJ databases">
        <authorList>
            <person name="Peterson S.W."/>
        </authorList>
    </citation>
    <scope>NUCLEOTIDE SEQUENCE [LARGE SCALE GENOMIC DNA]</scope>
    <source>
        <strain evidence="1 2">ATCC 49788</strain>
    </source>
</reference>
<evidence type="ECO:0000313" key="2">
    <source>
        <dbReference type="Proteomes" id="UP000190460"/>
    </source>
</evidence>
<dbReference type="EMBL" id="FUYB01000024">
    <property type="protein sequence ID" value="SKA93549.1"/>
    <property type="molecule type" value="Genomic_DNA"/>
</dbReference>
<protein>
    <submittedName>
        <fullName evidence="1">Uncharacterized protein</fullName>
    </submittedName>
</protein>
<accession>A0A1T4XVF0</accession>
<dbReference type="Proteomes" id="UP000190460">
    <property type="component" value="Unassembled WGS sequence"/>
</dbReference>
<evidence type="ECO:0000313" key="1">
    <source>
        <dbReference type="EMBL" id="SKA93549.1"/>
    </source>
</evidence>
<dbReference type="AlphaFoldDB" id="A0A1T4XVF0"/>
<organism evidence="1 2">
    <name type="scientific">Thiothrix eikelboomii</name>
    <dbReference type="NCBI Taxonomy" id="92487"/>
    <lineage>
        <taxon>Bacteria</taxon>
        <taxon>Pseudomonadati</taxon>
        <taxon>Pseudomonadota</taxon>
        <taxon>Gammaproteobacteria</taxon>
        <taxon>Thiotrichales</taxon>
        <taxon>Thiotrichaceae</taxon>
        <taxon>Thiothrix</taxon>
    </lineage>
</organism>
<name>A0A1T4XVF0_9GAMM</name>